<name>A0A822Z3B4_NELNU</name>
<evidence type="ECO:0000313" key="1">
    <source>
        <dbReference type="EMBL" id="DAD39512.1"/>
    </source>
</evidence>
<reference evidence="1 2" key="1">
    <citation type="journal article" date="2020" name="Mol. Biol. Evol.">
        <title>Distinct Expression and Methylation Patterns for Genes with Different Fates following a Single Whole-Genome Duplication in Flowering Plants.</title>
        <authorList>
            <person name="Shi T."/>
            <person name="Rahmani R.S."/>
            <person name="Gugger P.F."/>
            <person name="Wang M."/>
            <person name="Li H."/>
            <person name="Zhang Y."/>
            <person name="Li Z."/>
            <person name="Wang Q."/>
            <person name="Van de Peer Y."/>
            <person name="Marchal K."/>
            <person name="Chen J."/>
        </authorList>
    </citation>
    <scope>NUCLEOTIDE SEQUENCE [LARGE SCALE GENOMIC DNA]</scope>
    <source>
        <tissue evidence="1">Leaf</tissue>
    </source>
</reference>
<sequence length="179" mass="20468">MEEEYRRIEIRRITPTSISNDNLYAVVYMDRDSNSRQTIHFSNANASNPKMEFEVKESNIQNGSVHLVIELRRQGTTCVDRHVGEVRIAIRDLFHNRDKAFFRIRGTTLTTTIQKSRWFGFGRQKQQGGVDIKYDFGRDTFLKNAEAPVQGHMGQILCGVAKLLASISSIVTISKCIDE</sequence>
<gene>
    <name evidence="1" type="ORF">HUJ06_013835</name>
</gene>
<organism evidence="1 2">
    <name type="scientific">Nelumbo nucifera</name>
    <name type="common">Sacred lotus</name>
    <dbReference type="NCBI Taxonomy" id="4432"/>
    <lineage>
        <taxon>Eukaryota</taxon>
        <taxon>Viridiplantae</taxon>
        <taxon>Streptophyta</taxon>
        <taxon>Embryophyta</taxon>
        <taxon>Tracheophyta</taxon>
        <taxon>Spermatophyta</taxon>
        <taxon>Magnoliopsida</taxon>
        <taxon>Proteales</taxon>
        <taxon>Nelumbonaceae</taxon>
        <taxon>Nelumbo</taxon>
    </lineage>
</organism>
<comment type="caution">
    <text evidence="1">The sequence shown here is derived from an EMBL/GenBank/DDBJ whole genome shotgun (WGS) entry which is preliminary data.</text>
</comment>
<dbReference type="EMBL" id="DUZY01000005">
    <property type="protein sequence ID" value="DAD39512.1"/>
    <property type="molecule type" value="Genomic_DNA"/>
</dbReference>
<dbReference type="Proteomes" id="UP000607653">
    <property type="component" value="Unassembled WGS sequence"/>
</dbReference>
<proteinExistence type="predicted"/>
<protein>
    <submittedName>
        <fullName evidence="1">Uncharacterized protein</fullName>
    </submittedName>
</protein>
<dbReference type="AlphaFoldDB" id="A0A822Z3B4"/>
<keyword evidence="2" id="KW-1185">Reference proteome</keyword>
<accession>A0A822Z3B4</accession>
<evidence type="ECO:0000313" key="2">
    <source>
        <dbReference type="Proteomes" id="UP000607653"/>
    </source>
</evidence>